<reference evidence="3" key="1">
    <citation type="submission" date="2022-11" db="UniProtKB">
        <authorList>
            <consortium name="WormBaseParasite"/>
        </authorList>
    </citation>
    <scope>IDENTIFICATION</scope>
</reference>
<evidence type="ECO:0000256" key="1">
    <source>
        <dbReference type="SAM" id="MobiDB-lite"/>
    </source>
</evidence>
<accession>A0A915HM81</accession>
<sequence>MVKEAEKSNQAQVQPYGNQGQVIGKEGNQEKGKEKRVTWLYPEKEPEFTAEDPKESEMPKGLIGDGLRALLQRKDENEVLYQEAGQGADDQVVVPSCLKDNTLHHYDGAVMMTHQ</sequence>
<dbReference type="WBParaSite" id="nRc.2.0.1.t02442-RA">
    <property type="protein sequence ID" value="nRc.2.0.1.t02442-RA"/>
    <property type="gene ID" value="nRc.2.0.1.g02442"/>
</dbReference>
<dbReference type="Proteomes" id="UP000887565">
    <property type="component" value="Unplaced"/>
</dbReference>
<feature type="region of interest" description="Disordered" evidence="1">
    <location>
        <begin position="1"/>
        <end position="61"/>
    </location>
</feature>
<organism evidence="2 3">
    <name type="scientific">Romanomermis culicivorax</name>
    <name type="common">Nematode worm</name>
    <dbReference type="NCBI Taxonomy" id="13658"/>
    <lineage>
        <taxon>Eukaryota</taxon>
        <taxon>Metazoa</taxon>
        <taxon>Ecdysozoa</taxon>
        <taxon>Nematoda</taxon>
        <taxon>Enoplea</taxon>
        <taxon>Dorylaimia</taxon>
        <taxon>Mermithida</taxon>
        <taxon>Mermithoidea</taxon>
        <taxon>Mermithidae</taxon>
        <taxon>Romanomermis</taxon>
    </lineage>
</organism>
<keyword evidence="2" id="KW-1185">Reference proteome</keyword>
<evidence type="ECO:0000313" key="3">
    <source>
        <dbReference type="WBParaSite" id="nRc.2.0.1.t02442-RA"/>
    </source>
</evidence>
<feature type="compositionally biased region" description="Basic and acidic residues" evidence="1">
    <location>
        <begin position="27"/>
        <end position="58"/>
    </location>
</feature>
<feature type="compositionally biased region" description="Polar residues" evidence="1">
    <location>
        <begin position="8"/>
        <end position="21"/>
    </location>
</feature>
<proteinExistence type="predicted"/>
<dbReference type="AlphaFoldDB" id="A0A915HM81"/>
<protein>
    <submittedName>
        <fullName evidence="3">Uncharacterized protein</fullName>
    </submittedName>
</protein>
<evidence type="ECO:0000313" key="2">
    <source>
        <dbReference type="Proteomes" id="UP000887565"/>
    </source>
</evidence>
<name>A0A915HM81_ROMCU</name>